<feature type="compositionally biased region" description="Pro residues" evidence="1">
    <location>
        <begin position="154"/>
        <end position="164"/>
    </location>
</feature>
<dbReference type="AlphaFoldDB" id="A0A8J4D205"/>
<proteinExistence type="predicted"/>
<dbReference type="Proteomes" id="UP000747110">
    <property type="component" value="Unassembled WGS sequence"/>
</dbReference>
<name>A0A8J4D205_9CHLO</name>
<comment type="caution">
    <text evidence="2">The sequence shown here is derived from an EMBL/GenBank/DDBJ whole genome shotgun (WGS) entry which is preliminary data.</text>
</comment>
<evidence type="ECO:0000256" key="1">
    <source>
        <dbReference type="SAM" id="MobiDB-lite"/>
    </source>
</evidence>
<keyword evidence="3" id="KW-1185">Reference proteome</keyword>
<reference evidence="2" key="1">
    <citation type="journal article" date="2021" name="Proc. Natl. Acad. Sci. U.S.A.">
        <title>Three genomes in the algal genus Volvox reveal the fate of a haploid sex-determining region after a transition to homothallism.</title>
        <authorList>
            <person name="Yamamoto K."/>
            <person name="Hamaji T."/>
            <person name="Kawai-Toyooka H."/>
            <person name="Matsuzaki R."/>
            <person name="Takahashi F."/>
            <person name="Nishimura Y."/>
            <person name="Kawachi M."/>
            <person name="Noguchi H."/>
            <person name="Minakuchi Y."/>
            <person name="Umen J.G."/>
            <person name="Toyoda A."/>
            <person name="Nozaki H."/>
        </authorList>
    </citation>
    <scope>NUCLEOTIDE SEQUENCE</scope>
    <source>
        <strain evidence="2">NIES-3786</strain>
    </source>
</reference>
<evidence type="ECO:0000313" key="3">
    <source>
        <dbReference type="Proteomes" id="UP000747110"/>
    </source>
</evidence>
<feature type="non-terminal residue" evidence="2">
    <location>
        <position position="1"/>
    </location>
</feature>
<evidence type="ECO:0000313" key="2">
    <source>
        <dbReference type="EMBL" id="GIL90206.1"/>
    </source>
</evidence>
<dbReference type="EMBL" id="BNCP01000055">
    <property type="protein sequence ID" value="GIL90206.1"/>
    <property type="molecule type" value="Genomic_DNA"/>
</dbReference>
<sequence>GEYSSQVARVQRSFDARCRAPNQREPAFLERKARFALREAIVNHKLRLLQSRPVEVSLTPPAGGGTEVEPAGGAGTSLGIGNRRAVGLDAAATVAATTATTAPGQRIGGSTVGVAVTDTSLLPLEDMQRVVEAGGQARLAQRVQGDPELASQPPVTPASTPSPRPSCAGTTPAMEPRHWQQHQQGASAAAPSIGLYAQVPPFPCFHPQVRRGNLACDSPLGCNVRLRPSGWAQTSLITNVGRCCLLLRLGSESPNVLYAV</sequence>
<protein>
    <submittedName>
        <fullName evidence="2">Uncharacterized protein</fullName>
    </submittedName>
</protein>
<feature type="region of interest" description="Disordered" evidence="1">
    <location>
        <begin position="142"/>
        <end position="186"/>
    </location>
</feature>
<accession>A0A8J4D205</accession>
<organism evidence="2 3">
    <name type="scientific">Volvox reticuliferus</name>
    <dbReference type="NCBI Taxonomy" id="1737510"/>
    <lineage>
        <taxon>Eukaryota</taxon>
        <taxon>Viridiplantae</taxon>
        <taxon>Chlorophyta</taxon>
        <taxon>core chlorophytes</taxon>
        <taxon>Chlorophyceae</taxon>
        <taxon>CS clade</taxon>
        <taxon>Chlamydomonadales</taxon>
        <taxon>Volvocaceae</taxon>
        <taxon>Volvox</taxon>
    </lineage>
</organism>
<gene>
    <name evidence="2" type="ORF">Vretifemale_17888</name>
</gene>